<name>A0A1Z5HSZ5_9FIRM</name>
<comment type="caution">
    <text evidence="1">The sequence shown here is derived from an EMBL/GenBank/DDBJ whole genome shotgun (WGS) entry which is preliminary data.</text>
</comment>
<proteinExistence type="predicted"/>
<keyword evidence="2" id="KW-1185">Reference proteome</keyword>
<accession>A0A1Z5HSZ5</accession>
<protein>
    <submittedName>
        <fullName evidence="1">Geranylgeranyl reductase</fullName>
    </submittedName>
</protein>
<sequence length="77" mass="8842">MLLLEKTKMVREKPCGGAISVKAKHLLGLSFTAIVEDEINRLSLTHGLSDPLEISLDFPWLTWWKESALTSFWWSRL</sequence>
<dbReference type="EMBL" id="BDGJ01000088">
    <property type="protein sequence ID" value="GAW92653.1"/>
    <property type="molecule type" value="Genomic_DNA"/>
</dbReference>
<dbReference type="AlphaFoldDB" id="A0A1Z5HSZ5"/>
<dbReference type="Proteomes" id="UP000197032">
    <property type="component" value="Unassembled WGS sequence"/>
</dbReference>
<evidence type="ECO:0000313" key="1">
    <source>
        <dbReference type="EMBL" id="GAW92653.1"/>
    </source>
</evidence>
<gene>
    <name evidence="1" type="ORF">KKC1_18040</name>
</gene>
<organism evidence="1 2">
    <name type="scientific">Calderihabitans maritimus</name>
    <dbReference type="NCBI Taxonomy" id="1246530"/>
    <lineage>
        <taxon>Bacteria</taxon>
        <taxon>Bacillati</taxon>
        <taxon>Bacillota</taxon>
        <taxon>Clostridia</taxon>
        <taxon>Neomoorellales</taxon>
        <taxon>Calderihabitantaceae</taxon>
        <taxon>Calderihabitans</taxon>
    </lineage>
</organism>
<reference evidence="2" key="1">
    <citation type="journal article" date="2017" name="Appl. Environ. Microbiol.">
        <title>Genomic analysis of Calderihabitans maritimus KKC1, a thermophilic hydrogenogenic carboxydotrophic bacterium isolated from marine sediment.</title>
        <authorList>
            <person name="Omae K."/>
            <person name="Yoneda Y."/>
            <person name="Fukuyama Y."/>
            <person name="Yoshida T."/>
            <person name="Sako Y."/>
        </authorList>
    </citation>
    <scope>NUCLEOTIDE SEQUENCE [LARGE SCALE GENOMIC DNA]</scope>
    <source>
        <strain evidence="2">KKC1</strain>
    </source>
</reference>
<evidence type="ECO:0000313" key="2">
    <source>
        <dbReference type="Proteomes" id="UP000197032"/>
    </source>
</evidence>